<name>G0R632_ICHMU</name>
<evidence type="ECO:0000313" key="2">
    <source>
        <dbReference type="Proteomes" id="UP000008983"/>
    </source>
</evidence>
<evidence type="ECO:0000313" key="1">
    <source>
        <dbReference type="EMBL" id="EGR27098.1"/>
    </source>
</evidence>
<dbReference type="AlphaFoldDB" id="G0R632"/>
<dbReference type="RefSeq" id="XP_004023982.1">
    <property type="nucleotide sequence ID" value="XM_004023933.1"/>
</dbReference>
<accession>G0R632</accession>
<dbReference type="Proteomes" id="UP000008983">
    <property type="component" value="Unassembled WGS sequence"/>
</dbReference>
<organism evidence="1 2">
    <name type="scientific">Ichthyophthirius multifiliis</name>
    <name type="common">White spot disease agent</name>
    <name type="synonym">Ich</name>
    <dbReference type="NCBI Taxonomy" id="5932"/>
    <lineage>
        <taxon>Eukaryota</taxon>
        <taxon>Sar</taxon>
        <taxon>Alveolata</taxon>
        <taxon>Ciliophora</taxon>
        <taxon>Intramacronucleata</taxon>
        <taxon>Oligohymenophorea</taxon>
        <taxon>Hymenostomatida</taxon>
        <taxon>Ophryoglenina</taxon>
        <taxon>Ichthyophthirius</taxon>
    </lineage>
</organism>
<dbReference type="OrthoDB" id="196393at2759"/>
<proteinExistence type="predicted"/>
<dbReference type="eggNOG" id="ENOG502R7X0">
    <property type="taxonomic scope" value="Eukaryota"/>
</dbReference>
<dbReference type="GeneID" id="14903130"/>
<gene>
    <name evidence="1" type="ORF">IMG5_202150</name>
</gene>
<reference evidence="1 2" key="1">
    <citation type="submission" date="2011-07" db="EMBL/GenBank/DDBJ databases">
        <authorList>
            <person name="Coyne R."/>
            <person name="Brami D."/>
            <person name="Johnson J."/>
            <person name="Hostetler J."/>
            <person name="Hannick L."/>
            <person name="Clark T."/>
            <person name="Cassidy-Hanley D."/>
            <person name="Inman J."/>
        </authorList>
    </citation>
    <scope>NUCLEOTIDE SEQUENCE [LARGE SCALE GENOMIC DNA]</scope>
    <source>
        <strain evidence="1 2">G5</strain>
    </source>
</reference>
<sequence length="257" mass="29551">MNKKKVNVVEQAQLQNVFVAIFQINTIINILVKNLTVPVKIALVNNINLYPQDQKNVGCIGYLVEKILMYINGELLASMQSQPRRAYAQLSFEICISCDGAWEDHEVLYETEMERQKAGKKIREQYKPLSTHQEIQHEVFINKNKSVDPALVRPRPKPGQVDRVPFLPYIRIKPAQREVQQDGTVKFTAPQSVISFKPQEDNMNNYKQNVIKSHDKLDYMDSNVQSNLQKGQVQKIGTGYKNINQKQVALQKNITKK</sequence>
<keyword evidence="2" id="KW-1185">Reference proteome</keyword>
<protein>
    <submittedName>
        <fullName evidence="1">Uncharacterized protein</fullName>
    </submittedName>
</protein>
<dbReference type="EMBL" id="GL984388">
    <property type="protein sequence ID" value="EGR27098.1"/>
    <property type="molecule type" value="Genomic_DNA"/>
</dbReference>
<dbReference type="InParanoid" id="G0R632"/>